<evidence type="ECO:0000256" key="1">
    <source>
        <dbReference type="SAM" id="Phobius"/>
    </source>
</evidence>
<dbReference type="EMBL" id="KN716498">
    <property type="protein sequence ID" value="KJH44120.1"/>
    <property type="molecule type" value="Genomic_DNA"/>
</dbReference>
<keyword evidence="1" id="KW-0812">Transmembrane</keyword>
<gene>
    <name evidence="2" type="ORF">DICVIV_09863</name>
</gene>
<feature type="transmembrane region" description="Helical" evidence="1">
    <location>
        <begin position="39"/>
        <end position="60"/>
    </location>
</feature>
<organism evidence="2 3">
    <name type="scientific">Dictyocaulus viviparus</name>
    <name type="common">Bovine lungworm</name>
    <dbReference type="NCBI Taxonomy" id="29172"/>
    <lineage>
        <taxon>Eukaryota</taxon>
        <taxon>Metazoa</taxon>
        <taxon>Ecdysozoa</taxon>
        <taxon>Nematoda</taxon>
        <taxon>Chromadorea</taxon>
        <taxon>Rhabditida</taxon>
        <taxon>Rhabditina</taxon>
        <taxon>Rhabditomorpha</taxon>
        <taxon>Strongyloidea</taxon>
        <taxon>Metastrongylidae</taxon>
        <taxon>Dictyocaulus</taxon>
    </lineage>
</organism>
<dbReference type="PANTHER" id="PTHR11785:SF502">
    <property type="entry name" value="AMINO ACID TRANSPORTER"/>
    <property type="match status" value="1"/>
</dbReference>
<evidence type="ECO:0000313" key="2">
    <source>
        <dbReference type="EMBL" id="KJH44120.1"/>
    </source>
</evidence>
<name>A0A0D8XHG4_DICVI</name>
<reference evidence="2 3" key="1">
    <citation type="submission" date="2013-11" db="EMBL/GenBank/DDBJ databases">
        <title>Draft genome of the bovine lungworm Dictyocaulus viviparus.</title>
        <authorList>
            <person name="Mitreva M."/>
        </authorList>
    </citation>
    <scope>NUCLEOTIDE SEQUENCE [LARGE SCALE GENOMIC DNA]</scope>
    <source>
        <strain evidence="2 3">HannoverDv2000</strain>
    </source>
</reference>
<dbReference type="Gene3D" id="1.20.1740.10">
    <property type="entry name" value="Amino acid/polyamine transporter I"/>
    <property type="match status" value="1"/>
</dbReference>
<dbReference type="STRING" id="29172.A0A0D8XHG4"/>
<evidence type="ECO:0008006" key="4">
    <source>
        <dbReference type="Google" id="ProtNLM"/>
    </source>
</evidence>
<dbReference type="GO" id="GO:0015179">
    <property type="term" value="F:L-amino acid transmembrane transporter activity"/>
    <property type="evidence" value="ECO:0007669"/>
    <property type="project" value="TreeGrafter"/>
</dbReference>
<feature type="transmembrane region" description="Helical" evidence="1">
    <location>
        <begin position="110"/>
        <end position="128"/>
    </location>
</feature>
<keyword evidence="1" id="KW-0472">Membrane</keyword>
<dbReference type="Proteomes" id="UP000053766">
    <property type="component" value="Unassembled WGS sequence"/>
</dbReference>
<reference evidence="3" key="2">
    <citation type="journal article" date="2016" name="Sci. Rep.">
        <title>Dictyocaulus viviparus genome, variome and transcriptome elucidate lungworm biology and support future intervention.</title>
        <authorList>
            <person name="McNulty S.N."/>
            <person name="Strube C."/>
            <person name="Rosa B.A."/>
            <person name="Martin J.C."/>
            <person name="Tyagi R."/>
            <person name="Choi Y.J."/>
            <person name="Wang Q."/>
            <person name="Hallsworth Pepin K."/>
            <person name="Zhang X."/>
            <person name="Ozersky P."/>
            <person name="Wilson R.K."/>
            <person name="Sternberg P.W."/>
            <person name="Gasser R.B."/>
            <person name="Mitreva M."/>
        </authorList>
    </citation>
    <scope>NUCLEOTIDE SEQUENCE [LARGE SCALE GENOMIC DNA]</scope>
    <source>
        <strain evidence="3">HannoverDv2000</strain>
    </source>
</reference>
<sequence length="148" mass="15703">MPGCGEQHLTVTYCNIIGSGIFITPTSILNYTNSVGLSLIVWIGCGFISLIGAICFIELGTSIPEPGCDFAYAVYVGWHAIAFAFMLISVNGITPLLSIDSEWCLFSGRTMGYTLLGSVAVGVVQLHGDLKMNSEYSIAKAGIGFSSF</sequence>
<evidence type="ECO:0000313" key="3">
    <source>
        <dbReference type="Proteomes" id="UP000053766"/>
    </source>
</evidence>
<feature type="transmembrane region" description="Helical" evidence="1">
    <location>
        <begin position="72"/>
        <end position="90"/>
    </location>
</feature>
<keyword evidence="1" id="KW-1133">Transmembrane helix</keyword>
<accession>A0A0D8XHG4</accession>
<dbReference type="PANTHER" id="PTHR11785">
    <property type="entry name" value="AMINO ACID TRANSPORTER"/>
    <property type="match status" value="1"/>
</dbReference>
<dbReference type="AlphaFoldDB" id="A0A0D8XHG4"/>
<keyword evidence="3" id="KW-1185">Reference proteome</keyword>
<protein>
    <recommendedName>
        <fullName evidence="4">Amino acid permease/ SLC12A domain-containing protein</fullName>
    </recommendedName>
</protein>
<dbReference type="OrthoDB" id="10062876at2759"/>
<dbReference type="InterPro" id="IPR050598">
    <property type="entry name" value="AminoAcid_Transporter"/>
</dbReference>
<proteinExistence type="predicted"/>